<feature type="non-terminal residue" evidence="2">
    <location>
        <position position="488"/>
    </location>
</feature>
<evidence type="ECO:0000313" key="3">
    <source>
        <dbReference type="Proteomes" id="UP000051012"/>
    </source>
</evidence>
<feature type="domain" description="Peptidase M6-like" evidence="1">
    <location>
        <begin position="262"/>
        <end position="345"/>
    </location>
</feature>
<dbReference type="Pfam" id="PF05547">
    <property type="entry name" value="Peptidase_M6"/>
    <property type="match status" value="1"/>
</dbReference>
<dbReference type="InterPro" id="IPR008757">
    <property type="entry name" value="Peptidase_M6-like_domain"/>
</dbReference>
<organism evidence="2 3">
    <name type="scientific">candidate division TA06 bacterium DG_78</name>
    <dbReference type="NCBI Taxonomy" id="1703772"/>
    <lineage>
        <taxon>Bacteria</taxon>
        <taxon>Bacteria division TA06</taxon>
    </lineage>
</organism>
<accession>A0A0S7Y8M8</accession>
<protein>
    <recommendedName>
        <fullName evidence="1">Peptidase M6-like domain-containing protein</fullName>
    </recommendedName>
</protein>
<proteinExistence type="predicted"/>
<gene>
    <name evidence="2" type="ORF">AMJ52_09090</name>
</gene>
<evidence type="ECO:0000259" key="1">
    <source>
        <dbReference type="Pfam" id="PF05547"/>
    </source>
</evidence>
<reference evidence="2 3" key="1">
    <citation type="journal article" date="2015" name="Microbiome">
        <title>Genomic resolution of linkages in carbon, nitrogen, and sulfur cycling among widespread estuary sediment bacteria.</title>
        <authorList>
            <person name="Baker B.J."/>
            <person name="Lazar C.S."/>
            <person name="Teske A.P."/>
            <person name="Dick G.J."/>
        </authorList>
    </citation>
    <scope>NUCLEOTIDE SEQUENCE [LARGE SCALE GENOMIC DNA]</scope>
    <source>
        <strain evidence="2">DG_78</strain>
    </source>
</reference>
<dbReference type="PANTHER" id="PTHR41775">
    <property type="entry name" value="SECRETED PROTEIN-RELATED"/>
    <property type="match status" value="1"/>
</dbReference>
<sequence>MLKRIITLLLLTMLCFGEKIILTKNKEPQPHQIPPQSHLTVYLVGEQETDIIPAEHFHTVRFFKNFPLPELPYRGRIEKKVLVLRVEFIEDDDSATTGNGKMDLEGFGTPEDGLYYDPPHNKTYFERNMQFLSNYYKVNSFGQCEVTWTVKPDGATESYQLPHKMRYYSGFHHYDQETGFVYYNTYAMDMGLVRILADGVAAADLDETVDFSEYDEIIVFHAGTLLQTSLNFFRFLDIPSATIPSGALEYYLGIPYILANAGTDTIWQAGINSEMARVDEYMVGEIGTVVHEFGHTLGLPDLYDITGWSNGVGAWDLMCTGGWVGSPFEGAPEGSIPANLGAWSRYAMLWVNPVVITDPETLLTLRASEIDTTQYSLINQTMIKIPISQNEFFLIENRQQDIRQKDTIIIDAEDGIPISVDYGEYDFFLPGSGILIWHIDDNVINANWAYNALQIDPNHKGVDLEEADGIQHFDAWWYGDSLEYYGSR</sequence>
<dbReference type="GO" id="GO:0006508">
    <property type="term" value="P:proteolysis"/>
    <property type="evidence" value="ECO:0007669"/>
    <property type="project" value="InterPro"/>
</dbReference>
<dbReference type="AlphaFoldDB" id="A0A0S7Y8M8"/>
<name>A0A0S7Y8M8_UNCT6</name>
<dbReference type="PANTHER" id="PTHR41775:SF1">
    <property type="entry name" value="PEPTIDASE M6-LIKE DOMAIN-CONTAINING PROTEIN"/>
    <property type="match status" value="1"/>
</dbReference>
<evidence type="ECO:0000313" key="2">
    <source>
        <dbReference type="EMBL" id="KPJ71101.1"/>
    </source>
</evidence>
<dbReference type="GO" id="GO:0008233">
    <property type="term" value="F:peptidase activity"/>
    <property type="evidence" value="ECO:0007669"/>
    <property type="project" value="InterPro"/>
</dbReference>
<comment type="caution">
    <text evidence="2">The sequence shown here is derived from an EMBL/GenBank/DDBJ whole genome shotgun (WGS) entry which is preliminary data.</text>
</comment>
<dbReference type="PATRIC" id="fig|1703772.3.peg.1061"/>
<dbReference type="EMBL" id="LJNI01000143">
    <property type="protein sequence ID" value="KPJ71101.1"/>
    <property type="molecule type" value="Genomic_DNA"/>
</dbReference>
<dbReference type="SUPFAM" id="SSF55486">
    <property type="entry name" value="Metalloproteases ('zincins'), catalytic domain"/>
    <property type="match status" value="1"/>
</dbReference>
<dbReference type="Proteomes" id="UP000051012">
    <property type="component" value="Unassembled WGS sequence"/>
</dbReference>